<organism evidence="8 9">
    <name type="scientific">Metarhizium guizhouense (strain ARSEF 977)</name>
    <dbReference type="NCBI Taxonomy" id="1276136"/>
    <lineage>
        <taxon>Eukaryota</taxon>
        <taxon>Fungi</taxon>
        <taxon>Dikarya</taxon>
        <taxon>Ascomycota</taxon>
        <taxon>Pezizomycotina</taxon>
        <taxon>Sordariomycetes</taxon>
        <taxon>Hypocreomycetidae</taxon>
        <taxon>Hypocreales</taxon>
        <taxon>Clavicipitaceae</taxon>
        <taxon>Metarhizium</taxon>
    </lineage>
</organism>
<dbReference type="InterPro" id="IPR016166">
    <property type="entry name" value="FAD-bd_PCMH"/>
</dbReference>
<dbReference type="InterPro" id="IPR050416">
    <property type="entry name" value="FAD-linked_Oxidoreductase"/>
</dbReference>
<dbReference type="InterPro" id="IPR036318">
    <property type="entry name" value="FAD-bd_PCMH-like_sf"/>
</dbReference>
<gene>
    <name evidence="8" type="ORF">MGU_09980</name>
</gene>
<evidence type="ECO:0000256" key="5">
    <source>
        <dbReference type="ARBA" id="ARBA00023002"/>
    </source>
</evidence>
<keyword evidence="3" id="KW-0285">Flavoprotein</keyword>
<dbReference type="Pfam" id="PF01565">
    <property type="entry name" value="FAD_binding_4"/>
    <property type="match status" value="1"/>
</dbReference>
<evidence type="ECO:0000256" key="2">
    <source>
        <dbReference type="ARBA" id="ARBA00005466"/>
    </source>
</evidence>
<feature type="chain" id="PRO_5002091426" evidence="6">
    <location>
        <begin position="20"/>
        <end position="440"/>
    </location>
</feature>
<dbReference type="EMBL" id="AZNH01000077">
    <property type="protein sequence ID" value="KID82700.1"/>
    <property type="molecule type" value="Genomic_DNA"/>
</dbReference>
<dbReference type="Proteomes" id="UP000031192">
    <property type="component" value="Unassembled WGS sequence"/>
</dbReference>
<dbReference type="Gene3D" id="3.30.465.10">
    <property type="match status" value="1"/>
</dbReference>
<evidence type="ECO:0000259" key="7">
    <source>
        <dbReference type="PROSITE" id="PS51387"/>
    </source>
</evidence>
<comment type="caution">
    <text evidence="8">The sequence shown here is derived from an EMBL/GenBank/DDBJ whole genome shotgun (WGS) entry which is preliminary data.</text>
</comment>
<keyword evidence="9" id="KW-1185">Reference proteome</keyword>
<keyword evidence="6" id="KW-0732">Signal</keyword>
<dbReference type="GO" id="GO:0016491">
    <property type="term" value="F:oxidoreductase activity"/>
    <property type="evidence" value="ECO:0007669"/>
    <property type="project" value="UniProtKB-KW"/>
</dbReference>
<evidence type="ECO:0000256" key="4">
    <source>
        <dbReference type="ARBA" id="ARBA00022827"/>
    </source>
</evidence>
<dbReference type="PANTHER" id="PTHR42973">
    <property type="entry name" value="BINDING OXIDOREDUCTASE, PUTATIVE (AFU_ORTHOLOGUE AFUA_1G17690)-RELATED"/>
    <property type="match status" value="1"/>
</dbReference>
<keyword evidence="4" id="KW-0274">FAD</keyword>
<evidence type="ECO:0000256" key="1">
    <source>
        <dbReference type="ARBA" id="ARBA00001974"/>
    </source>
</evidence>
<dbReference type="InterPro" id="IPR016167">
    <property type="entry name" value="FAD-bd_PCMH_sub1"/>
</dbReference>
<dbReference type="GO" id="GO:0071949">
    <property type="term" value="F:FAD binding"/>
    <property type="evidence" value="ECO:0007669"/>
    <property type="project" value="InterPro"/>
</dbReference>
<proteinExistence type="inferred from homology"/>
<comment type="similarity">
    <text evidence="2">Belongs to the oxygen-dependent FAD-linked oxidoreductase family.</text>
</comment>
<protein>
    <submittedName>
        <fullName evidence="8">FAD binding domain-containing protein</fullName>
    </submittedName>
</protein>
<dbReference type="Gene3D" id="3.30.43.10">
    <property type="entry name" value="Uridine Diphospho-n-acetylenolpyruvylglucosamine Reductase, domain 2"/>
    <property type="match status" value="1"/>
</dbReference>
<evidence type="ECO:0000313" key="8">
    <source>
        <dbReference type="EMBL" id="KID82700.1"/>
    </source>
</evidence>
<sequence length="440" mass="47153">MKSVAFLSSLFALANITTCDRRTNDHLNRLHTRQLIAELSSKLSRHSLVSEQVPTRWSSFHAPQPAVVVNVATELDVAITVQVCSFNGIPFLAQNGGAGWATTFDLGNNGVLINLANLNQVTFNADKTQATIGGGSNIDNTIAHAYTAGALIETSNCNCVGTIGAMLAGGFGNLVGLYGLGVDNIVSLRVVTADGLLRNVTASSDPDLFWGLRGAGPNLGIVTSAVVKTYPATPSDLQAWTGPLIFSPDKLEAVVEAIQGLDIKPEMNVFMYFVSSGPPNDEPVILVVPYLHKGSPTSGRAAFASLYAIKPMADHSAVLPYNKWNAAGDAFCIPGARKPSYGVGFQKMIPSTWRQVWDKYVEFQKKPGAQNSLVLLEAYSLTKARSLHTDSGAFPHRNVNFNAVAILWYNDTLLDGQAQAFGRLARNLWRATDGLSQDSA</sequence>
<comment type="cofactor">
    <cofactor evidence="1">
        <name>FAD</name>
        <dbReference type="ChEBI" id="CHEBI:57692"/>
    </cofactor>
</comment>
<name>A0A0B4G7P0_METGA</name>
<feature type="signal peptide" evidence="6">
    <location>
        <begin position="1"/>
        <end position="19"/>
    </location>
</feature>
<evidence type="ECO:0000313" key="9">
    <source>
        <dbReference type="Proteomes" id="UP000031192"/>
    </source>
</evidence>
<accession>A0A0B4G7P0</accession>
<feature type="domain" description="FAD-binding PCMH-type" evidence="7">
    <location>
        <begin position="61"/>
        <end position="232"/>
    </location>
</feature>
<dbReference type="Gene3D" id="3.40.462.20">
    <property type="match status" value="1"/>
</dbReference>
<reference evidence="8 9" key="1">
    <citation type="journal article" date="2014" name="Proc. Natl. Acad. Sci. U.S.A.">
        <title>Trajectory and genomic determinants of fungal-pathogen speciation and host adaptation.</title>
        <authorList>
            <person name="Hu X."/>
            <person name="Xiao G."/>
            <person name="Zheng P."/>
            <person name="Shang Y."/>
            <person name="Su Y."/>
            <person name="Zhang X."/>
            <person name="Liu X."/>
            <person name="Zhan S."/>
            <person name="St Leger R.J."/>
            <person name="Wang C."/>
        </authorList>
    </citation>
    <scope>NUCLEOTIDE SEQUENCE [LARGE SCALE GENOMIC DNA]</scope>
    <source>
        <strain evidence="8 9">ARSEF 977</strain>
    </source>
</reference>
<dbReference type="SUPFAM" id="SSF56176">
    <property type="entry name" value="FAD-binding/transporter-associated domain-like"/>
    <property type="match status" value="1"/>
</dbReference>
<dbReference type="HOGENOM" id="CLU_018354_0_2_1"/>
<evidence type="ECO:0000256" key="3">
    <source>
        <dbReference type="ARBA" id="ARBA00022630"/>
    </source>
</evidence>
<keyword evidence="5" id="KW-0560">Oxidoreductase</keyword>
<dbReference type="PANTHER" id="PTHR42973:SF39">
    <property type="entry name" value="FAD-BINDING PCMH-TYPE DOMAIN-CONTAINING PROTEIN"/>
    <property type="match status" value="1"/>
</dbReference>
<dbReference type="InterPro" id="IPR006094">
    <property type="entry name" value="Oxid_FAD_bind_N"/>
</dbReference>
<evidence type="ECO:0000256" key="6">
    <source>
        <dbReference type="SAM" id="SignalP"/>
    </source>
</evidence>
<dbReference type="InterPro" id="IPR016169">
    <property type="entry name" value="FAD-bd_PCMH_sub2"/>
</dbReference>
<dbReference type="PROSITE" id="PS51387">
    <property type="entry name" value="FAD_PCMH"/>
    <property type="match status" value="1"/>
</dbReference>
<dbReference type="AlphaFoldDB" id="A0A0B4G7P0"/>